<feature type="compositionally biased region" description="Low complexity" evidence="1">
    <location>
        <begin position="88"/>
        <end position="116"/>
    </location>
</feature>
<accession>A0ABR1UH10</accession>
<sequence length="116" mass="11996">MIFSMSHFTPEQITTAYESQYPEPGLADGPLDEWLPLVKQYNSASASQTANAETEAQAVTSSLPVDPNPAPASAASPPSDRKADVQETPSTTTSAPTIQAPAASTSSTTQANTAAK</sequence>
<gene>
    <name evidence="2" type="ORF">PG994_008632</name>
</gene>
<reference evidence="2 3" key="1">
    <citation type="submission" date="2023-01" db="EMBL/GenBank/DDBJ databases">
        <title>Analysis of 21 Apiospora genomes using comparative genomics revels a genus with tremendous synthesis potential of carbohydrate active enzymes and secondary metabolites.</title>
        <authorList>
            <person name="Sorensen T."/>
        </authorList>
    </citation>
    <scope>NUCLEOTIDE SEQUENCE [LARGE SCALE GENOMIC DNA]</scope>
    <source>
        <strain evidence="2 3">CBS 135458</strain>
    </source>
</reference>
<evidence type="ECO:0000256" key="1">
    <source>
        <dbReference type="SAM" id="MobiDB-lite"/>
    </source>
</evidence>
<comment type="caution">
    <text evidence="2">The sequence shown here is derived from an EMBL/GenBank/DDBJ whole genome shotgun (WGS) entry which is preliminary data.</text>
</comment>
<dbReference type="RefSeq" id="XP_066713630.1">
    <property type="nucleotide sequence ID" value="XM_066860041.1"/>
</dbReference>
<organism evidence="2 3">
    <name type="scientific">Apiospora phragmitis</name>
    <dbReference type="NCBI Taxonomy" id="2905665"/>
    <lineage>
        <taxon>Eukaryota</taxon>
        <taxon>Fungi</taxon>
        <taxon>Dikarya</taxon>
        <taxon>Ascomycota</taxon>
        <taxon>Pezizomycotina</taxon>
        <taxon>Sordariomycetes</taxon>
        <taxon>Xylariomycetidae</taxon>
        <taxon>Amphisphaeriales</taxon>
        <taxon>Apiosporaceae</taxon>
        <taxon>Apiospora</taxon>
    </lineage>
</organism>
<dbReference type="EMBL" id="JAQQWL010000009">
    <property type="protein sequence ID" value="KAK8058184.1"/>
    <property type="molecule type" value="Genomic_DNA"/>
</dbReference>
<evidence type="ECO:0000313" key="2">
    <source>
        <dbReference type="EMBL" id="KAK8058184.1"/>
    </source>
</evidence>
<feature type="region of interest" description="Disordered" evidence="1">
    <location>
        <begin position="42"/>
        <end position="116"/>
    </location>
</feature>
<name>A0ABR1UH10_9PEZI</name>
<dbReference type="GeneID" id="92093104"/>
<proteinExistence type="predicted"/>
<evidence type="ECO:0000313" key="3">
    <source>
        <dbReference type="Proteomes" id="UP001480595"/>
    </source>
</evidence>
<keyword evidence="3" id="KW-1185">Reference proteome</keyword>
<dbReference type="Proteomes" id="UP001480595">
    <property type="component" value="Unassembled WGS sequence"/>
</dbReference>
<feature type="compositionally biased region" description="Polar residues" evidence="1">
    <location>
        <begin position="42"/>
        <end position="63"/>
    </location>
</feature>
<protein>
    <submittedName>
        <fullName evidence="2">Uncharacterized protein</fullName>
    </submittedName>
</protein>